<protein>
    <recommendedName>
        <fullName evidence="10">Hyccin</fullName>
    </recommendedName>
</protein>
<evidence type="ECO:0000256" key="4">
    <source>
        <dbReference type="ARBA" id="ARBA00022490"/>
    </source>
</evidence>
<keyword evidence="4" id="KW-0963">Cytoplasm</keyword>
<keyword evidence="3" id="KW-1003">Cell membrane</keyword>
<evidence type="ECO:0000313" key="9">
    <source>
        <dbReference type="Proteomes" id="UP000494165"/>
    </source>
</evidence>
<evidence type="ECO:0000256" key="7">
    <source>
        <dbReference type="SAM" id="MobiDB-lite"/>
    </source>
</evidence>
<dbReference type="PANTHER" id="PTHR31220:SF1">
    <property type="entry name" value="GH21176P"/>
    <property type="match status" value="1"/>
</dbReference>
<feature type="region of interest" description="Disordered" evidence="7">
    <location>
        <begin position="326"/>
        <end position="426"/>
    </location>
</feature>
<reference evidence="8 9" key="1">
    <citation type="submission" date="2020-04" db="EMBL/GenBank/DDBJ databases">
        <authorList>
            <person name="Alioto T."/>
            <person name="Alioto T."/>
            <person name="Gomez Garrido J."/>
        </authorList>
    </citation>
    <scope>NUCLEOTIDE SEQUENCE [LARGE SCALE GENOMIC DNA]</scope>
</reference>
<accession>A0A8S1C561</accession>
<keyword evidence="9" id="KW-1185">Reference proteome</keyword>
<evidence type="ECO:0008006" key="10">
    <source>
        <dbReference type="Google" id="ProtNLM"/>
    </source>
</evidence>
<comment type="similarity">
    <text evidence="6">Belongs to the Hyccin family.</text>
</comment>
<feature type="compositionally biased region" description="Basic and acidic residues" evidence="7">
    <location>
        <begin position="351"/>
        <end position="361"/>
    </location>
</feature>
<evidence type="ECO:0000256" key="1">
    <source>
        <dbReference type="ARBA" id="ARBA00004236"/>
    </source>
</evidence>
<dbReference type="OrthoDB" id="18937at2759"/>
<sequence>MGQDTVQEDYTSFARNLSEREDTATAIFRVLEDRIKYAECIEPVVGQLYSFYQSQNRSLQSYTLQFLPSLVFVCLNCVAHGDKQSCPTVETLLLGMYNQELLDKSGKPRVFNFRMPSLAQASVYHEPMSLAPASLTESALRRLEECNTHLVQKGPYQPEEKLIAQNRLPVISALMFLYNTQLSIIPDFASEFLCKAVSRLVTQGFSKQSSHQRSSYDSTLVPPTLPRIPVNSEFLLELLTAIHHALYTPYSSLATQSLDDVHFRASHELLTDVLLVTTALKNLLQSTVPMGETAVSANISPVLSGNTATAHKSLITNASFRTKKLPDDIPIQDKKDDGEAKNLESISEENPEGKPKAKESSGIKVPMPKLPSLVKKRTSSDAKAPKANKKKVEIEEQSDEVMFSPDSDSQDGGEAFDMKNMRDSLV</sequence>
<dbReference type="GO" id="GO:0072659">
    <property type="term" value="P:protein localization to plasma membrane"/>
    <property type="evidence" value="ECO:0007669"/>
    <property type="project" value="TreeGrafter"/>
</dbReference>
<dbReference type="AlphaFoldDB" id="A0A8S1C561"/>
<name>A0A8S1C561_9INSE</name>
<dbReference type="GO" id="GO:0005886">
    <property type="term" value="C:plasma membrane"/>
    <property type="evidence" value="ECO:0007669"/>
    <property type="project" value="UniProtKB-SubCell"/>
</dbReference>
<evidence type="ECO:0000256" key="2">
    <source>
        <dbReference type="ARBA" id="ARBA00004514"/>
    </source>
</evidence>
<feature type="compositionally biased region" description="Basic and acidic residues" evidence="7">
    <location>
        <begin position="326"/>
        <end position="342"/>
    </location>
</feature>
<dbReference type="EMBL" id="CADEPI010000015">
    <property type="protein sequence ID" value="CAB3364222.1"/>
    <property type="molecule type" value="Genomic_DNA"/>
</dbReference>
<dbReference type="Proteomes" id="UP000494165">
    <property type="component" value="Unassembled WGS sequence"/>
</dbReference>
<evidence type="ECO:0000256" key="5">
    <source>
        <dbReference type="ARBA" id="ARBA00023136"/>
    </source>
</evidence>
<feature type="compositionally biased region" description="Basic and acidic residues" evidence="7">
    <location>
        <begin position="416"/>
        <end position="426"/>
    </location>
</feature>
<gene>
    <name evidence="8" type="ORF">CLODIP_2_CD14439</name>
</gene>
<dbReference type="Pfam" id="PF09790">
    <property type="entry name" value="Hyccin"/>
    <property type="match status" value="1"/>
</dbReference>
<dbReference type="InterPro" id="IPR018619">
    <property type="entry name" value="Hyccin"/>
</dbReference>
<comment type="caution">
    <text evidence="8">The sequence shown here is derived from an EMBL/GenBank/DDBJ whole genome shotgun (WGS) entry which is preliminary data.</text>
</comment>
<proteinExistence type="inferred from homology"/>
<organism evidence="8 9">
    <name type="scientific">Cloeon dipterum</name>
    <dbReference type="NCBI Taxonomy" id="197152"/>
    <lineage>
        <taxon>Eukaryota</taxon>
        <taxon>Metazoa</taxon>
        <taxon>Ecdysozoa</taxon>
        <taxon>Arthropoda</taxon>
        <taxon>Hexapoda</taxon>
        <taxon>Insecta</taxon>
        <taxon>Pterygota</taxon>
        <taxon>Palaeoptera</taxon>
        <taxon>Ephemeroptera</taxon>
        <taxon>Pisciforma</taxon>
        <taxon>Baetidae</taxon>
        <taxon>Cloeon</taxon>
    </lineage>
</organism>
<evidence type="ECO:0000313" key="8">
    <source>
        <dbReference type="EMBL" id="CAB3364222.1"/>
    </source>
</evidence>
<keyword evidence="5" id="KW-0472">Membrane</keyword>
<evidence type="ECO:0000256" key="3">
    <source>
        <dbReference type="ARBA" id="ARBA00022475"/>
    </source>
</evidence>
<feature type="compositionally biased region" description="Basic and acidic residues" evidence="7">
    <location>
        <begin position="378"/>
        <end position="394"/>
    </location>
</feature>
<dbReference type="GO" id="GO:0005829">
    <property type="term" value="C:cytosol"/>
    <property type="evidence" value="ECO:0007669"/>
    <property type="project" value="UniProtKB-SubCell"/>
</dbReference>
<evidence type="ECO:0000256" key="6">
    <source>
        <dbReference type="ARBA" id="ARBA00034482"/>
    </source>
</evidence>
<dbReference type="GO" id="GO:0046854">
    <property type="term" value="P:phosphatidylinositol phosphate biosynthetic process"/>
    <property type="evidence" value="ECO:0007669"/>
    <property type="project" value="TreeGrafter"/>
</dbReference>
<comment type="subcellular location">
    <subcellularLocation>
        <location evidence="1">Cell membrane</location>
    </subcellularLocation>
    <subcellularLocation>
        <location evidence="2">Cytoplasm</location>
        <location evidence="2">Cytosol</location>
    </subcellularLocation>
</comment>
<dbReference type="PANTHER" id="PTHR31220">
    <property type="entry name" value="HYCCIN RELATED"/>
    <property type="match status" value="1"/>
</dbReference>